<accession>A0AAV7WU24</accession>
<proteinExistence type="predicted"/>
<comment type="caution">
    <text evidence="1">The sequence shown here is derived from an EMBL/GenBank/DDBJ whole genome shotgun (WGS) entry which is preliminary data.</text>
</comment>
<dbReference type="Proteomes" id="UP001066276">
    <property type="component" value="Chromosome 1_1"/>
</dbReference>
<keyword evidence="2" id="KW-1185">Reference proteome</keyword>
<reference evidence="1" key="1">
    <citation type="journal article" date="2022" name="bioRxiv">
        <title>Sequencing and chromosome-scale assembly of the giantPleurodeles waltlgenome.</title>
        <authorList>
            <person name="Brown T."/>
            <person name="Elewa A."/>
            <person name="Iarovenko S."/>
            <person name="Subramanian E."/>
            <person name="Araus A.J."/>
            <person name="Petzold A."/>
            <person name="Susuki M."/>
            <person name="Suzuki K.-i.T."/>
            <person name="Hayashi T."/>
            <person name="Toyoda A."/>
            <person name="Oliveira C."/>
            <person name="Osipova E."/>
            <person name="Leigh N.D."/>
            <person name="Simon A."/>
            <person name="Yun M.H."/>
        </authorList>
    </citation>
    <scope>NUCLEOTIDE SEQUENCE</scope>
    <source>
        <strain evidence="1">20211129_DDA</strain>
        <tissue evidence="1">Liver</tissue>
    </source>
</reference>
<name>A0AAV7WU24_PLEWA</name>
<gene>
    <name evidence="1" type="ORF">NDU88_004078</name>
</gene>
<organism evidence="1 2">
    <name type="scientific">Pleurodeles waltl</name>
    <name type="common">Iberian ribbed newt</name>
    <dbReference type="NCBI Taxonomy" id="8319"/>
    <lineage>
        <taxon>Eukaryota</taxon>
        <taxon>Metazoa</taxon>
        <taxon>Chordata</taxon>
        <taxon>Craniata</taxon>
        <taxon>Vertebrata</taxon>
        <taxon>Euteleostomi</taxon>
        <taxon>Amphibia</taxon>
        <taxon>Batrachia</taxon>
        <taxon>Caudata</taxon>
        <taxon>Salamandroidea</taxon>
        <taxon>Salamandridae</taxon>
        <taxon>Pleurodelinae</taxon>
        <taxon>Pleurodeles</taxon>
    </lineage>
</organism>
<dbReference type="AlphaFoldDB" id="A0AAV7WU24"/>
<dbReference type="EMBL" id="JANPWB010000001">
    <property type="protein sequence ID" value="KAJ1216477.1"/>
    <property type="molecule type" value="Genomic_DNA"/>
</dbReference>
<sequence length="108" mass="11880">MSPDANFQEALRLLREVGRLDIVREEAPRLVRRAASGERGGSGRLGLFSPVPRVVQGTGGVRFIGVHIYQCGFPFSHVSQRPRMVEVTGFGESVFGVRWMLIAAALEL</sequence>
<protein>
    <submittedName>
        <fullName evidence="1">Uncharacterized protein</fullName>
    </submittedName>
</protein>
<evidence type="ECO:0000313" key="1">
    <source>
        <dbReference type="EMBL" id="KAJ1216477.1"/>
    </source>
</evidence>
<evidence type="ECO:0000313" key="2">
    <source>
        <dbReference type="Proteomes" id="UP001066276"/>
    </source>
</evidence>